<dbReference type="PROSITE" id="PS50994">
    <property type="entry name" value="INTEGRASE"/>
    <property type="match status" value="1"/>
</dbReference>
<evidence type="ECO:0000313" key="7">
    <source>
        <dbReference type="EMBL" id="KAG7584985.1"/>
    </source>
</evidence>
<keyword evidence="5" id="KW-0732">Signal</keyword>
<feature type="compositionally biased region" description="Basic residues" evidence="4">
    <location>
        <begin position="358"/>
        <end position="372"/>
    </location>
</feature>
<feature type="region of interest" description="Disordered" evidence="4">
    <location>
        <begin position="345"/>
        <end position="387"/>
    </location>
</feature>
<dbReference type="Proteomes" id="UP000694240">
    <property type="component" value="Chromosome 7"/>
</dbReference>
<dbReference type="GO" id="GO:0006508">
    <property type="term" value="P:proteolysis"/>
    <property type="evidence" value="ECO:0007669"/>
    <property type="project" value="UniProtKB-KW"/>
</dbReference>
<dbReference type="InterPro" id="IPR054722">
    <property type="entry name" value="PolX-like_BBD"/>
</dbReference>
<feature type="compositionally biased region" description="Low complexity" evidence="4">
    <location>
        <begin position="908"/>
        <end position="919"/>
    </location>
</feature>
<gene>
    <name evidence="7" type="ORF">ISN45_Aa02g003670</name>
</gene>
<accession>A0A8T2BDR7</accession>
<proteinExistence type="predicted"/>
<feature type="chain" id="PRO_5035839404" evidence="5">
    <location>
        <begin position="25"/>
        <end position="1518"/>
    </location>
</feature>
<evidence type="ECO:0000256" key="5">
    <source>
        <dbReference type="SAM" id="SignalP"/>
    </source>
</evidence>
<organism evidence="7 8">
    <name type="scientific">Arabidopsis thaliana x Arabidopsis arenosa</name>
    <dbReference type="NCBI Taxonomy" id="1240361"/>
    <lineage>
        <taxon>Eukaryota</taxon>
        <taxon>Viridiplantae</taxon>
        <taxon>Streptophyta</taxon>
        <taxon>Embryophyta</taxon>
        <taxon>Tracheophyta</taxon>
        <taxon>Spermatophyta</taxon>
        <taxon>Magnoliopsida</taxon>
        <taxon>eudicotyledons</taxon>
        <taxon>Gunneridae</taxon>
        <taxon>Pentapetalae</taxon>
        <taxon>rosids</taxon>
        <taxon>malvids</taxon>
        <taxon>Brassicales</taxon>
        <taxon>Brassicaceae</taxon>
        <taxon>Camelineae</taxon>
        <taxon>Arabidopsis</taxon>
    </lineage>
</organism>
<dbReference type="Pfam" id="PF13976">
    <property type="entry name" value="gag_pre-integrs"/>
    <property type="match status" value="1"/>
</dbReference>
<dbReference type="Pfam" id="PF14244">
    <property type="entry name" value="Retrotran_gag_3"/>
    <property type="match status" value="1"/>
</dbReference>
<dbReference type="PANTHER" id="PTHR42648:SF31">
    <property type="entry name" value="RNA-DIRECTED DNA POLYMERASE"/>
    <property type="match status" value="1"/>
</dbReference>
<dbReference type="InterPro" id="IPR025724">
    <property type="entry name" value="GAG-pre-integrase_dom"/>
</dbReference>
<reference evidence="7 8" key="1">
    <citation type="submission" date="2020-12" db="EMBL/GenBank/DDBJ databases">
        <title>Concerted genomic and epigenomic changes stabilize Arabidopsis allopolyploids.</title>
        <authorList>
            <person name="Chen Z."/>
        </authorList>
    </citation>
    <scope>NUCLEOTIDE SEQUENCE [LARGE SCALE GENOMIC DNA]</scope>
    <source>
        <strain evidence="7">Allo738</strain>
        <tissue evidence="7">Leaf</tissue>
    </source>
</reference>
<dbReference type="InterPro" id="IPR001584">
    <property type="entry name" value="Integrase_cat-core"/>
</dbReference>
<evidence type="ECO:0000256" key="3">
    <source>
        <dbReference type="ARBA" id="ARBA00022801"/>
    </source>
</evidence>
<evidence type="ECO:0000256" key="2">
    <source>
        <dbReference type="ARBA" id="ARBA00022723"/>
    </source>
</evidence>
<dbReference type="Pfam" id="PF22936">
    <property type="entry name" value="Pol_BBD"/>
    <property type="match status" value="1"/>
</dbReference>
<name>A0A8T2BDR7_9BRAS</name>
<dbReference type="EMBL" id="JAEFBK010000007">
    <property type="protein sequence ID" value="KAG7584985.1"/>
    <property type="molecule type" value="Genomic_DNA"/>
</dbReference>
<dbReference type="Pfam" id="PF25597">
    <property type="entry name" value="SH3_retrovirus"/>
    <property type="match status" value="1"/>
</dbReference>
<dbReference type="CDD" id="cd09272">
    <property type="entry name" value="RNase_HI_RT_Ty1"/>
    <property type="match status" value="1"/>
</dbReference>
<feature type="signal peptide" evidence="5">
    <location>
        <begin position="1"/>
        <end position="24"/>
    </location>
</feature>
<dbReference type="GO" id="GO:0015074">
    <property type="term" value="P:DNA integration"/>
    <property type="evidence" value="ECO:0007669"/>
    <property type="project" value="InterPro"/>
</dbReference>
<feature type="domain" description="Integrase catalytic" evidence="6">
    <location>
        <begin position="596"/>
        <end position="769"/>
    </location>
</feature>
<dbReference type="PANTHER" id="PTHR42648">
    <property type="entry name" value="TRANSPOSASE, PUTATIVE-RELATED"/>
    <property type="match status" value="1"/>
</dbReference>
<dbReference type="InterPro" id="IPR057670">
    <property type="entry name" value="SH3_retrovirus"/>
</dbReference>
<dbReference type="Pfam" id="PF00665">
    <property type="entry name" value="rve"/>
    <property type="match status" value="1"/>
</dbReference>
<sequence length="1518" mass="170262">MANTPKTLIAIVFSVIFIISYVHCHTTTASAPGSEGPTTDAKSPEIREWEHKHDGTCFDTPACYAPGQYEIGCIVYCHEGAGTIVPTKESITSSPYYLSSNDQPHHVLTSFLLNGENYEKWAKIARNNLAAKHKLGFVDGSLLKPTSDSPDCQRWVQVNSMLCGWLYASLDPKIQKAISFVDNAKVLWDNLRIRYSIGNASRVHQIKSSIVGCSQDGQDVAEYFGKLKQTRRDLERIHQFLMGLDASRFGTTRTNILSRLNRDTDMTLDHVYSEVVAEERHLLVARSKEERIEAVGFAVKAGVNAIASATRLNQGPCTHCGRTNHSVDTCFELHGLPEWWIEKHGTSRGGSRVDSSRGRGRGSYRGRGRGRNSYRANNAQVETEDEISDLPGVSKETWSMIKSLLKSDQSTNHDKLSGKRSCVEFLLDSGASHHMTGDDDLLVDTHDIPRSIIVLPNGKHTFAIKEGTMLLGDHVKLNRVLYVPDLSCTLISLARLLREMSSFALFTDKFCVIQDRTSKMLIGAGKERDGVYHFRGAVSASANHVKKSTRTLWHERLGHPSTKILSSFLSTLDDFEHHSSDSSGFCEVCIQAKQTRSVFPESSNKAEACFSLIHCDVWGPYKLASTCGAHYFLTIVDDHSRAVWTYLLLAKSEVATHLRQFVSMALQQFGKKIKVVRSDNGSEFLCLRTFFKDHGIQHQTSCVYTPQQNGRVERKHRHILNMARSLLFQADLPIKFWGESVLTAAYLINRTPTPLLHGKTPYEILHSTPPTYDHLKVFGCLCFAKRHSSSHDKFQEKGRKCIFMGYPHNQKGWRVYDMEKQDFFVSRDVIFKEDIFPYSKGQQLASSSVPPAMPTLLTSDDDESLDQIMPACILDRGSVSPESSSSNSSDQPPPIDDSAAPTTKNNSDETSADSSSDSDTPQNVTADVCDLGTEPLGRGHRKKMKSVHLKPPYVVHSARHAETLVSLKPESSPASSGTSFYPITHYVSCDKFSSAHQKFLAAVTMVDEPVTYKQAVQILEWREAMRKEIDALELNETWTLERLPHGVKALGSKWVYRLKFNSDGTLERYKARLVALGNHQKEGVDFSETFAPVAKLQTVRTLLGVASVKHWELHQMDVHNAFLHGDLDEDIYMKPPPGFLPADPSLVCKLKKSIYGLRQAPRCWFSKLSTALLDYGFTRSHKDNSLFTYTRGYVVLHVLVYVDDLIVCGNDSTVITSFKAYLSRCFKMKDLGMLKYFLGIEVAHGPDGIFLSQRKYCLDIIEECGLSGSRPVDTPLEQNHKLLSSTSAPFNAPDQYRRLVGRLVYLTHTRPELSYAVNILAQFMQVPLIDHWEAAQRLVRYLKSSPGQGIVLSSTAPLQVNAYCDSDYNSCPNTRKSLTGYMVMLGDSPLIWKTKKQSRVSLSSAEAEYRAMAMTCKELLWLKEILSFLGVKHSQPMRLYCDSKAALHIAANSVFHERTKHIESDCHFIRDEIVSRNIATAYLSTHEQPADIFTKALGRDQFQYLRSKLGVLNLHAPP</sequence>
<comment type="caution">
    <text evidence="7">The sequence shown here is derived from an EMBL/GenBank/DDBJ whole genome shotgun (WGS) entry which is preliminary data.</text>
</comment>
<dbReference type="GO" id="GO:0046872">
    <property type="term" value="F:metal ion binding"/>
    <property type="evidence" value="ECO:0007669"/>
    <property type="project" value="UniProtKB-KW"/>
</dbReference>
<evidence type="ECO:0000313" key="8">
    <source>
        <dbReference type="Proteomes" id="UP000694240"/>
    </source>
</evidence>
<keyword evidence="8" id="KW-1185">Reference proteome</keyword>
<dbReference type="GO" id="GO:0008233">
    <property type="term" value="F:peptidase activity"/>
    <property type="evidence" value="ECO:0007669"/>
    <property type="project" value="UniProtKB-KW"/>
</dbReference>
<evidence type="ECO:0000256" key="1">
    <source>
        <dbReference type="ARBA" id="ARBA00022670"/>
    </source>
</evidence>
<dbReference type="InterPro" id="IPR039537">
    <property type="entry name" value="Retrotran_Ty1/copia-like"/>
</dbReference>
<dbReference type="InterPro" id="IPR013103">
    <property type="entry name" value="RVT_2"/>
</dbReference>
<dbReference type="Pfam" id="PF07727">
    <property type="entry name" value="RVT_2"/>
    <property type="match status" value="1"/>
</dbReference>
<evidence type="ECO:0000259" key="6">
    <source>
        <dbReference type="PROSITE" id="PS50994"/>
    </source>
</evidence>
<feature type="region of interest" description="Disordered" evidence="4">
    <location>
        <begin position="876"/>
        <end position="945"/>
    </location>
</feature>
<keyword evidence="3" id="KW-0378">Hydrolase</keyword>
<keyword evidence="2" id="KW-0479">Metal-binding</keyword>
<dbReference type="InterPro" id="IPR029472">
    <property type="entry name" value="Copia-like_N"/>
</dbReference>
<evidence type="ECO:0000256" key="4">
    <source>
        <dbReference type="SAM" id="MobiDB-lite"/>
    </source>
</evidence>
<feature type="compositionally biased region" description="Low complexity" evidence="4">
    <location>
        <begin position="876"/>
        <end position="890"/>
    </location>
</feature>
<protein>
    <submittedName>
        <fullName evidence="7">Integrase catalytic core</fullName>
    </submittedName>
</protein>
<keyword evidence="1" id="KW-0645">Protease</keyword>